<dbReference type="EMBL" id="BAABRP010000010">
    <property type="protein sequence ID" value="GAA5513796.1"/>
    <property type="molecule type" value="Genomic_DNA"/>
</dbReference>
<evidence type="ECO:0000313" key="2">
    <source>
        <dbReference type="Proteomes" id="UP001401887"/>
    </source>
</evidence>
<sequence>MKPPVSHALRLLGISALGLSLLTACPRQYTPPGPSASLSFTFPALTDTTDVRLAALAFERNEKTNGYDPKVVTSTSLYGPSNTAASLYLDGYTLKTWADNAKCTTPFLGGETAGMQEVTVTPDTVRTCNIYFLMFRDANRNGTPESGEVLYETHDLYSYATEAFTYRFVSPDGRSTETGTRTKGWSLVHHQVLQPTATPDRYLLSMNSVPQADEGLNIRLHEPTNAFTSQSLPRAGGHK</sequence>
<dbReference type="PROSITE" id="PS51257">
    <property type="entry name" value="PROKAR_LIPOPROTEIN"/>
    <property type="match status" value="1"/>
</dbReference>
<evidence type="ECO:0000313" key="1">
    <source>
        <dbReference type="EMBL" id="GAA5513796.1"/>
    </source>
</evidence>
<organism evidence="1 2">
    <name type="scientific">Deinococcus carri</name>
    <dbReference type="NCBI Taxonomy" id="1211323"/>
    <lineage>
        <taxon>Bacteria</taxon>
        <taxon>Thermotogati</taxon>
        <taxon>Deinococcota</taxon>
        <taxon>Deinococci</taxon>
        <taxon>Deinococcales</taxon>
        <taxon>Deinococcaceae</taxon>
        <taxon>Deinococcus</taxon>
    </lineage>
</organism>
<gene>
    <name evidence="1" type="ORF">Dcar01_02543</name>
</gene>
<accession>A0ABP9W8X4</accession>
<reference evidence="1 2" key="1">
    <citation type="submission" date="2024-02" db="EMBL/GenBank/DDBJ databases">
        <title>Deinococcus carri NBRC 110142.</title>
        <authorList>
            <person name="Ichikawa N."/>
            <person name="Katano-Makiyama Y."/>
            <person name="Hidaka K."/>
        </authorList>
    </citation>
    <scope>NUCLEOTIDE SEQUENCE [LARGE SCALE GENOMIC DNA]</scope>
    <source>
        <strain evidence="1 2">NBRC 110142</strain>
    </source>
</reference>
<dbReference type="Proteomes" id="UP001401887">
    <property type="component" value="Unassembled WGS sequence"/>
</dbReference>
<name>A0ABP9W8X4_9DEIO</name>
<proteinExistence type="predicted"/>
<keyword evidence="2" id="KW-1185">Reference proteome</keyword>
<comment type="caution">
    <text evidence="1">The sequence shown here is derived from an EMBL/GenBank/DDBJ whole genome shotgun (WGS) entry which is preliminary data.</text>
</comment>
<evidence type="ECO:0008006" key="3">
    <source>
        <dbReference type="Google" id="ProtNLM"/>
    </source>
</evidence>
<protein>
    <recommendedName>
        <fullName evidence="3">Lipoprotein</fullName>
    </recommendedName>
</protein>
<dbReference type="RefSeq" id="WP_345465725.1">
    <property type="nucleotide sequence ID" value="NZ_BAABRP010000010.1"/>
</dbReference>